<sequence>MEEKERDQFFKQLLDHHPEIDTTKGPLAGLLVLYKMRESRLKQHARRVSEVPILASGYQEGVRACDLVEELGHHGGSSSVQAIRETLDLEFPHLDKRGVAEIIAVALHFTSDGPKVEKVDPHAGLVAHLATATARYKEGVNQWNSPELTQQIWQPQTTPPTEALS</sequence>
<reference evidence="1" key="1">
    <citation type="submission" date="2022-10" db="EMBL/GenBank/DDBJ databases">
        <authorList>
            <person name="Chen Y."/>
            <person name="Dougan E. K."/>
            <person name="Chan C."/>
            <person name="Rhodes N."/>
            <person name="Thang M."/>
        </authorList>
    </citation>
    <scope>NUCLEOTIDE SEQUENCE</scope>
</reference>
<dbReference type="Proteomes" id="UP001152797">
    <property type="component" value="Unassembled WGS sequence"/>
</dbReference>
<comment type="caution">
    <text evidence="1">The sequence shown here is derived from an EMBL/GenBank/DDBJ whole genome shotgun (WGS) entry which is preliminary data.</text>
</comment>
<gene>
    <name evidence="1" type="ORF">C1SCF055_LOCUS9857</name>
</gene>
<proteinExistence type="predicted"/>
<reference evidence="2" key="2">
    <citation type="submission" date="2024-04" db="EMBL/GenBank/DDBJ databases">
        <authorList>
            <person name="Chen Y."/>
            <person name="Shah S."/>
            <person name="Dougan E. K."/>
            <person name="Thang M."/>
            <person name="Chan C."/>
        </authorList>
    </citation>
    <scope>NUCLEOTIDE SEQUENCE [LARGE SCALE GENOMIC DNA]</scope>
</reference>
<dbReference type="EMBL" id="CAMXCT020000685">
    <property type="protein sequence ID" value="CAL1135500.1"/>
    <property type="molecule type" value="Genomic_DNA"/>
</dbReference>
<evidence type="ECO:0000313" key="1">
    <source>
        <dbReference type="EMBL" id="CAI3982125.1"/>
    </source>
</evidence>
<evidence type="ECO:0000313" key="3">
    <source>
        <dbReference type="EMBL" id="CAL4769437.1"/>
    </source>
</evidence>
<keyword evidence="4" id="KW-1185">Reference proteome</keyword>
<feature type="non-terminal residue" evidence="1">
    <location>
        <position position="165"/>
    </location>
</feature>
<dbReference type="EMBL" id="CAMXCT030000685">
    <property type="protein sequence ID" value="CAL4769437.1"/>
    <property type="molecule type" value="Genomic_DNA"/>
</dbReference>
<dbReference type="OrthoDB" id="480813at2759"/>
<organism evidence="1">
    <name type="scientific">Cladocopium goreaui</name>
    <dbReference type="NCBI Taxonomy" id="2562237"/>
    <lineage>
        <taxon>Eukaryota</taxon>
        <taxon>Sar</taxon>
        <taxon>Alveolata</taxon>
        <taxon>Dinophyceae</taxon>
        <taxon>Suessiales</taxon>
        <taxon>Symbiodiniaceae</taxon>
        <taxon>Cladocopium</taxon>
    </lineage>
</organism>
<dbReference type="AlphaFoldDB" id="A0A9P1BZ29"/>
<evidence type="ECO:0000313" key="4">
    <source>
        <dbReference type="Proteomes" id="UP001152797"/>
    </source>
</evidence>
<protein>
    <submittedName>
        <fullName evidence="3">Transposon protein</fullName>
    </submittedName>
</protein>
<dbReference type="EMBL" id="CAMXCT010000685">
    <property type="protein sequence ID" value="CAI3982125.1"/>
    <property type="molecule type" value="Genomic_DNA"/>
</dbReference>
<accession>A0A9P1BZ29</accession>
<name>A0A9P1BZ29_9DINO</name>
<evidence type="ECO:0000313" key="2">
    <source>
        <dbReference type="EMBL" id="CAL1135500.1"/>
    </source>
</evidence>